<reference evidence="1" key="1">
    <citation type="submission" date="2020-03" db="EMBL/GenBank/DDBJ databases">
        <title>The deep terrestrial virosphere.</title>
        <authorList>
            <person name="Holmfeldt K."/>
            <person name="Nilsson E."/>
            <person name="Simone D."/>
            <person name="Lopez-Fernandez M."/>
            <person name="Wu X."/>
            <person name="de Brujin I."/>
            <person name="Lundin D."/>
            <person name="Andersson A."/>
            <person name="Bertilsson S."/>
            <person name="Dopson M."/>
        </authorList>
    </citation>
    <scope>NUCLEOTIDE SEQUENCE</scope>
    <source>
        <strain evidence="1">MM415B04442</strain>
    </source>
</reference>
<name>A0A6M3LCE3_9ZZZZ</name>
<evidence type="ECO:0000313" key="1">
    <source>
        <dbReference type="EMBL" id="QJA92857.1"/>
    </source>
</evidence>
<accession>A0A6M3LCE3</accession>
<sequence length="81" mass="9912">MFTNKIYLDSFTWSRWRKGIIIWETIKKEGMNNIKNKIVGHMESNKLFCRPKYNEIAVMFLINDDLCWTHFRKEEFYGIKT</sequence>
<dbReference type="AlphaFoldDB" id="A0A6M3LCE3"/>
<organism evidence="1">
    <name type="scientific">viral metagenome</name>
    <dbReference type="NCBI Taxonomy" id="1070528"/>
    <lineage>
        <taxon>unclassified sequences</taxon>
        <taxon>metagenomes</taxon>
        <taxon>organismal metagenomes</taxon>
    </lineage>
</organism>
<dbReference type="EMBL" id="MT143102">
    <property type="protein sequence ID" value="QJA92857.1"/>
    <property type="molecule type" value="Genomic_DNA"/>
</dbReference>
<proteinExistence type="predicted"/>
<protein>
    <submittedName>
        <fullName evidence="1">Uncharacterized protein</fullName>
    </submittedName>
</protein>
<gene>
    <name evidence="1" type="ORF">MM415B04442_0003</name>
</gene>